<keyword evidence="2" id="KW-1185">Reference proteome</keyword>
<comment type="caution">
    <text evidence="1">The sequence shown here is derived from an EMBL/GenBank/DDBJ whole genome shotgun (WGS) entry which is preliminary data.</text>
</comment>
<reference evidence="1 2" key="1">
    <citation type="submission" date="2020-08" db="EMBL/GenBank/DDBJ databases">
        <title>Genome public.</title>
        <authorList>
            <person name="Liu C."/>
            <person name="Sun Q."/>
        </authorList>
    </citation>
    <scope>NUCLEOTIDE SEQUENCE [LARGE SCALE GENOMIC DNA]</scope>
    <source>
        <strain evidence="1 2">NSJ-71</strain>
    </source>
</reference>
<evidence type="ECO:0000313" key="1">
    <source>
        <dbReference type="EMBL" id="MBC5727546.1"/>
    </source>
</evidence>
<dbReference type="RefSeq" id="WP_186934833.1">
    <property type="nucleotide sequence ID" value="NZ_JACOPS010000001.1"/>
</dbReference>
<evidence type="ECO:0000313" key="2">
    <source>
        <dbReference type="Proteomes" id="UP000636755"/>
    </source>
</evidence>
<dbReference type="EMBL" id="JACOPS010000001">
    <property type="protein sequence ID" value="MBC5727546.1"/>
    <property type="molecule type" value="Genomic_DNA"/>
</dbReference>
<sequence length="103" mass="12322">MDRLYECWCGEENYDGARPCNFDWVKHLREECEKYNVTFCFIETGTVFIKDSKTYLMPKKQLQSKMAYKSKMNLSEKPIEWKLCDNFGDKIPKNKLYVPLSEN</sequence>
<dbReference type="Proteomes" id="UP000636755">
    <property type="component" value="Unassembled WGS sequence"/>
</dbReference>
<protein>
    <submittedName>
        <fullName evidence="1">Uncharacterized protein</fullName>
    </submittedName>
</protein>
<name>A0ABR7HJ66_9FIRM</name>
<proteinExistence type="predicted"/>
<accession>A0ABR7HJ66</accession>
<organism evidence="1 2">
    <name type="scientific">Ruminococcus intestinalis</name>
    <dbReference type="NCBI Taxonomy" id="2763066"/>
    <lineage>
        <taxon>Bacteria</taxon>
        <taxon>Bacillati</taxon>
        <taxon>Bacillota</taxon>
        <taxon>Clostridia</taxon>
        <taxon>Eubacteriales</taxon>
        <taxon>Oscillospiraceae</taxon>
        <taxon>Ruminococcus</taxon>
    </lineage>
</organism>
<gene>
    <name evidence="1" type="ORF">H8R91_03165</name>
</gene>